<evidence type="ECO:0000256" key="8">
    <source>
        <dbReference type="ARBA" id="ARBA00023303"/>
    </source>
</evidence>
<dbReference type="Gene3D" id="4.10.81.20">
    <property type="entry name" value="KCNMB2, ball/chain domain"/>
    <property type="match status" value="1"/>
</dbReference>
<evidence type="ECO:0000256" key="7">
    <source>
        <dbReference type="ARBA" id="ARBA00023180"/>
    </source>
</evidence>
<evidence type="ECO:0000259" key="19">
    <source>
        <dbReference type="Pfam" id="PF09303"/>
    </source>
</evidence>
<evidence type="ECO:0000256" key="4">
    <source>
        <dbReference type="ARBA" id="ARBA00022989"/>
    </source>
</evidence>
<keyword evidence="2" id="KW-0813">Transport</keyword>
<dbReference type="GO" id="GO:0015269">
    <property type="term" value="F:calcium-activated potassium channel activity"/>
    <property type="evidence" value="ECO:0007669"/>
    <property type="project" value="InterPro"/>
</dbReference>
<evidence type="ECO:0000256" key="1">
    <source>
        <dbReference type="ARBA" id="ARBA00004141"/>
    </source>
</evidence>
<dbReference type="Pfam" id="PF03185">
    <property type="entry name" value="CaKB"/>
    <property type="match status" value="1"/>
</dbReference>
<dbReference type="InParanoid" id="A0A672PXB4"/>
<protein>
    <recommendedName>
        <fullName evidence="11">Calcium-activated potassium channel subunit beta-2</fullName>
    </recommendedName>
    <alternativeName>
        <fullName evidence="14">BK channel subunit beta-2</fullName>
    </alternativeName>
    <alternativeName>
        <fullName evidence="17">Calcium-activated potassium channel, subfamily M subunit beta-2</fullName>
    </alternativeName>
    <alternativeName>
        <fullName evidence="15">Charybdotoxin receptor subunit beta-2</fullName>
    </alternativeName>
    <alternativeName>
        <fullName evidence="13">K(VCA)beta-2</fullName>
    </alternativeName>
    <alternativeName>
        <fullName evidence="12">Maxi K channel subunit beta-2</fullName>
    </alternativeName>
    <alternativeName>
        <fullName evidence="16">Slo-beta-2</fullName>
    </alternativeName>
</protein>
<sequence>MFLWAGSKGTQGSGSERRTIYQKIREYDVLEKRRTVTALKAGEDRAILLGLGMILFSAMMYFVLPFHWNNPGGFHTSSLVRKGAWFALKIANMKTVRRTPVSAVLNPRLPEGGGLSSVAPI</sequence>
<dbReference type="InterPro" id="IPR037096">
    <property type="entry name" value="KCNMB2_ball/chain_dom_sf"/>
</dbReference>
<evidence type="ECO:0000256" key="11">
    <source>
        <dbReference type="ARBA" id="ARBA00071510"/>
    </source>
</evidence>
<dbReference type="GO" id="GO:0016020">
    <property type="term" value="C:membrane"/>
    <property type="evidence" value="ECO:0007669"/>
    <property type="project" value="UniProtKB-SubCell"/>
</dbReference>
<dbReference type="Pfam" id="PF09303">
    <property type="entry name" value="KcnmB2_inactiv"/>
    <property type="match status" value="1"/>
</dbReference>
<evidence type="ECO:0000256" key="10">
    <source>
        <dbReference type="ARBA" id="ARBA00063403"/>
    </source>
</evidence>
<dbReference type="FunFam" id="4.10.81.20:FF:000001">
    <property type="entry name" value="Calcium-activated potassium channel beta 2 subunit"/>
    <property type="match status" value="1"/>
</dbReference>
<dbReference type="InterPro" id="IPR003930">
    <property type="entry name" value="K_chnl_Ca-activ_BK_bsu"/>
</dbReference>
<comment type="subunit">
    <text evidence="10">Interacts with KCNMA1 tetramer. There are probably 4 molecules of KCMNB2 per KCNMA1 tetramer.</text>
</comment>
<organism evidence="20 21">
    <name type="scientific">Sinocyclocheilus grahami</name>
    <name type="common">Dianchi golden-line fish</name>
    <name type="synonym">Barbus grahami</name>
    <dbReference type="NCBI Taxonomy" id="75366"/>
    <lineage>
        <taxon>Eukaryota</taxon>
        <taxon>Metazoa</taxon>
        <taxon>Chordata</taxon>
        <taxon>Craniata</taxon>
        <taxon>Vertebrata</taxon>
        <taxon>Euteleostomi</taxon>
        <taxon>Actinopterygii</taxon>
        <taxon>Neopterygii</taxon>
        <taxon>Teleostei</taxon>
        <taxon>Ostariophysi</taxon>
        <taxon>Cypriniformes</taxon>
        <taxon>Cyprinidae</taxon>
        <taxon>Cyprininae</taxon>
        <taxon>Sinocyclocheilus</taxon>
    </lineage>
</organism>
<dbReference type="InterPro" id="IPR015382">
    <property type="entry name" value="KCNMB2_ball_chain_dom"/>
</dbReference>
<accession>A0A672PXB4</accession>
<evidence type="ECO:0000256" key="14">
    <source>
        <dbReference type="ARBA" id="ARBA00078705"/>
    </source>
</evidence>
<dbReference type="AlphaFoldDB" id="A0A672PXB4"/>
<keyword evidence="7" id="KW-0325">Glycoprotein</keyword>
<evidence type="ECO:0000313" key="20">
    <source>
        <dbReference type="Ensembl" id="ENSSGRP00000067992.1"/>
    </source>
</evidence>
<comment type="subcellular location">
    <subcellularLocation>
        <location evidence="1">Membrane</location>
        <topology evidence="1">Multi-pass membrane protein</topology>
    </subcellularLocation>
</comment>
<keyword evidence="4 18" id="KW-1133">Transmembrane helix</keyword>
<keyword evidence="5" id="KW-0406">Ion transport</keyword>
<dbReference type="Proteomes" id="UP000472262">
    <property type="component" value="Unassembled WGS sequence"/>
</dbReference>
<evidence type="ECO:0000256" key="12">
    <source>
        <dbReference type="ARBA" id="ARBA00076291"/>
    </source>
</evidence>
<proteinExistence type="inferred from homology"/>
<keyword evidence="21" id="KW-1185">Reference proteome</keyword>
<feature type="domain" description="KCNMB2 ball/chain" evidence="19">
    <location>
        <begin position="1"/>
        <end position="30"/>
    </location>
</feature>
<keyword evidence="3 18" id="KW-0812">Transmembrane</keyword>
<evidence type="ECO:0000256" key="13">
    <source>
        <dbReference type="ARBA" id="ARBA00077819"/>
    </source>
</evidence>
<name>A0A672PXB4_SINGR</name>
<evidence type="ECO:0000256" key="5">
    <source>
        <dbReference type="ARBA" id="ARBA00023065"/>
    </source>
</evidence>
<comment type="similarity">
    <text evidence="9">Belongs to the KCNMB (TC 8.A.14.1) family. KCNMB2 subfamily.</text>
</comment>
<evidence type="ECO:0000256" key="16">
    <source>
        <dbReference type="ARBA" id="ARBA00082236"/>
    </source>
</evidence>
<dbReference type="Ensembl" id="ENSSGRT00000072468.1">
    <property type="protein sequence ID" value="ENSSGRP00000067992.1"/>
    <property type="gene ID" value="ENSSGRG00000034868.1"/>
</dbReference>
<reference evidence="20" key="1">
    <citation type="submission" date="2025-08" db="UniProtKB">
        <authorList>
            <consortium name="Ensembl"/>
        </authorList>
    </citation>
    <scope>IDENTIFICATION</scope>
</reference>
<feature type="transmembrane region" description="Helical" evidence="18">
    <location>
        <begin position="46"/>
        <end position="68"/>
    </location>
</feature>
<keyword evidence="6 18" id="KW-0472">Membrane</keyword>
<reference evidence="20" key="2">
    <citation type="submission" date="2025-09" db="UniProtKB">
        <authorList>
            <consortium name="Ensembl"/>
        </authorList>
    </citation>
    <scope>IDENTIFICATION</scope>
</reference>
<evidence type="ECO:0000313" key="21">
    <source>
        <dbReference type="Proteomes" id="UP000472262"/>
    </source>
</evidence>
<evidence type="ECO:0000256" key="3">
    <source>
        <dbReference type="ARBA" id="ARBA00022692"/>
    </source>
</evidence>
<evidence type="ECO:0000256" key="6">
    <source>
        <dbReference type="ARBA" id="ARBA00023136"/>
    </source>
</evidence>
<evidence type="ECO:0000256" key="18">
    <source>
        <dbReference type="SAM" id="Phobius"/>
    </source>
</evidence>
<evidence type="ECO:0000256" key="15">
    <source>
        <dbReference type="ARBA" id="ARBA00081303"/>
    </source>
</evidence>
<keyword evidence="8" id="KW-0407">Ion channel</keyword>
<evidence type="ECO:0000256" key="17">
    <source>
        <dbReference type="ARBA" id="ARBA00084024"/>
    </source>
</evidence>
<evidence type="ECO:0000256" key="9">
    <source>
        <dbReference type="ARBA" id="ARBA00061392"/>
    </source>
</evidence>
<evidence type="ECO:0000256" key="2">
    <source>
        <dbReference type="ARBA" id="ARBA00022448"/>
    </source>
</evidence>